<dbReference type="PANTHER" id="PTHR43640:SF1">
    <property type="entry name" value="THIOREDOXIN-DEPENDENT PEROXIREDOXIN"/>
    <property type="match status" value="1"/>
</dbReference>
<dbReference type="CDD" id="cd02969">
    <property type="entry name" value="PRX_like1"/>
    <property type="match status" value="1"/>
</dbReference>
<dbReference type="Pfam" id="PF00578">
    <property type="entry name" value="AhpC-TSA"/>
    <property type="match status" value="2"/>
</dbReference>
<reference evidence="4" key="1">
    <citation type="journal article" date="2019" name="Int. J. Syst. Evol. Microbiol.">
        <title>The Global Catalogue of Microorganisms (GCM) 10K type strain sequencing project: providing services to taxonomists for standard genome sequencing and annotation.</title>
        <authorList>
            <consortium name="The Broad Institute Genomics Platform"/>
            <consortium name="The Broad Institute Genome Sequencing Center for Infectious Disease"/>
            <person name="Wu L."/>
            <person name="Ma J."/>
        </authorList>
    </citation>
    <scope>NUCLEOTIDE SEQUENCE [LARGE SCALE GENOMIC DNA]</scope>
    <source>
        <strain evidence="4">CECT 7706</strain>
    </source>
</reference>
<feature type="signal peptide" evidence="1">
    <location>
        <begin position="1"/>
        <end position="26"/>
    </location>
</feature>
<sequence>MRALHSLYYLFAKVCFLILLSSLVYACRPGNQASEKTANTASSEEFFTPDPKVVEEKPINTLEIGDTAPDFRLPGVDGQYHELSDYQDKEVLVINFTCNHCPTAQAYEQRFIDLAEEYSEQGVQFIAISPNSPIAVLPEELGYTDLNDDFESMKIRAEEMDYNFPYLYDGDEHRFSTAYGPTATPHIFVFDEDRKLTYQGRIDASEKPGTGQAEDAIHAIEKTLQGEALAADRATTPAFGCSIKWAWKNEYTLKVNEEWKEKPVDLSMISLEELEKVLENDSDQLRLVNFWATWCGPCIVEYPEFIEIQRMYGNRDFEFVSVSLDNPESADKALKFLQKKYSATTNYLVNTDDKYAIIDVVKNDWDGSLPLTLLIEPGGKVYHKVPGTIDPLALKKTIVDHPMIGRYY</sequence>
<evidence type="ECO:0000313" key="4">
    <source>
        <dbReference type="Proteomes" id="UP001236663"/>
    </source>
</evidence>
<dbReference type="PANTHER" id="PTHR43640">
    <property type="entry name" value="OS07G0260300 PROTEIN"/>
    <property type="match status" value="1"/>
</dbReference>
<evidence type="ECO:0000259" key="2">
    <source>
        <dbReference type="PROSITE" id="PS51352"/>
    </source>
</evidence>
<dbReference type="Gene3D" id="3.40.30.10">
    <property type="entry name" value="Glutaredoxin"/>
    <property type="match status" value="2"/>
</dbReference>
<evidence type="ECO:0000256" key="1">
    <source>
        <dbReference type="SAM" id="SignalP"/>
    </source>
</evidence>
<comment type="caution">
    <text evidence="3">The sequence shown here is derived from an EMBL/GenBank/DDBJ whole genome shotgun (WGS) entry which is preliminary data.</text>
</comment>
<dbReference type="EMBL" id="JAUFQS010000006">
    <property type="protein sequence ID" value="MDN3687485.1"/>
    <property type="molecule type" value="Genomic_DNA"/>
</dbReference>
<keyword evidence="1" id="KW-0732">Signal</keyword>
<organism evidence="3 4">
    <name type="scientific">Cyclobacterium jeungdonense</name>
    <dbReference type="NCBI Taxonomy" id="708087"/>
    <lineage>
        <taxon>Bacteria</taxon>
        <taxon>Pseudomonadati</taxon>
        <taxon>Bacteroidota</taxon>
        <taxon>Cytophagia</taxon>
        <taxon>Cytophagales</taxon>
        <taxon>Cyclobacteriaceae</taxon>
        <taxon>Cyclobacterium</taxon>
    </lineage>
</organism>
<dbReference type="RefSeq" id="WP_163385232.1">
    <property type="nucleotide sequence ID" value="NZ_JAUFQS010000006.1"/>
</dbReference>
<evidence type="ECO:0000313" key="3">
    <source>
        <dbReference type="EMBL" id="MDN3687485.1"/>
    </source>
</evidence>
<keyword evidence="4" id="KW-1185">Reference proteome</keyword>
<dbReference type="CDD" id="cd02966">
    <property type="entry name" value="TlpA_like_family"/>
    <property type="match status" value="1"/>
</dbReference>
<dbReference type="InterPro" id="IPR047262">
    <property type="entry name" value="PRX-like1"/>
</dbReference>
<proteinExistence type="predicted"/>
<accession>A0ABT8C4S9</accession>
<dbReference type="InterPro" id="IPR036249">
    <property type="entry name" value="Thioredoxin-like_sf"/>
</dbReference>
<feature type="chain" id="PRO_5047335104" evidence="1">
    <location>
        <begin position="27"/>
        <end position="408"/>
    </location>
</feature>
<dbReference type="Proteomes" id="UP001236663">
    <property type="component" value="Unassembled WGS sequence"/>
</dbReference>
<feature type="domain" description="Thioredoxin" evidence="2">
    <location>
        <begin position="230"/>
        <end position="404"/>
    </location>
</feature>
<name>A0ABT8C4S9_9BACT</name>
<dbReference type="PROSITE" id="PS51257">
    <property type="entry name" value="PROKAR_LIPOPROTEIN"/>
    <property type="match status" value="1"/>
</dbReference>
<gene>
    <name evidence="3" type="ORF">QWZ15_06580</name>
</gene>
<dbReference type="InterPro" id="IPR000866">
    <property type="entry name" value="AhpC/TSA"/>
</dbReference>
<protein>
    <submittedName>
        <fullName evidence="3">Redoxin domain-containing protein</fullName>
    </submittedName>
</protein>
<dbReference type="PROSITE" id="PS51352">
    <property type="entry name" value="THIOREDOXIN_2"/>
    <property type="match status" value="2"/>
</dbReference>
<feature type="domain" description="Thioredoxin" evidence="2">
    <location>
        <begin position="62"/>
        <end position="225"/>
    </location>
</feature>
<dbReference type="InterPro" id="IPR013766">
    <property type="entry name" value="Thioredoxin_domain"/>
</dbReference>
<dbReference type="SUPFAM" id="SSF52833">
    <property type="entry name" value="Thioredoxin-like"/>
    <property type="match status" value="2"/>
</dbReference>